<dbReference type="Gene3D" id="2.40.40.10">
    <property type="entry name" value="RlpA-like domain"/>
    <property type="match status" value="1"/>
</dbReference>
<keyword evidence="4" id="KW-0449">Lipoprotein</keyword>
<feature type="domain" description="SPOR" evidence="7">
    <location>
        <begin position="186"/>
        <end position="263"/>
    </location>
</feature>
<dbReference type="CDD" id="cd22268">
    <property type="entry name" value="DPBB_RlpA-like"/>
    <property type="match status" value="1"/>
</dbReference>
<comment type="similarity">
    <text evidence="4 5">Belongs to the RlpA family.</text>
</comment>
<dbReference type="PROSITE" id="PS51257">
    <property type="entry name" value="PROKAR_LIPOPROTEIN"/>
    <property type="match status" value="1"/>
</dbReference>
<evidence type="ECO:0000313" key="9">
    <source>
        <dbReference type="Proteomes" id="UP000737113"/>
    </source>
</evidence>
<keyword evidence="4" id="KW-0472">Membrane</keyword>
<organism evidence="8 9">
    <name type="scientific">Shewanella salipaludis</name>
    <dbReference type="NCBI Taxonomy" id="2723052"/>
    <lineage>
        <taxon>Bacteria</taxon>
        <taxon>Pseudomonadati</taxon>
        <taxon>Pseudomonadota</taxon>
        <taxon>Gammaproteobacteria</taxon>
        <taxon>Alteromonadales</taxon>
        <taxon>Shewanellaceae</taxon>
        <taxon>Shewanella</taxon>
    </lineage>
</organism>
<keyword evidence="4" id="KW-1003">Cell membrane</keyword>
<dbReference type="GO" id="GO:0005886">
    <property type="term" value="C:plasma membrane"/>
    <property type="evidence" value="ECO:0007669"/>
    <property type="project" value="UniProtKB-SubCell"/>
</dbReference>
<comment type="function">
    <text evidence="4">Lytic transglycosylase with a strong preference for naked glycan strands that lack stem peptides.</text>
</comment>
<name>A0A972G4N1_9GAMM</name>
<dbReference type="HAMAP" id="MF_02071">
    <property type="entry name" value="RlpA"/>
    <property type="match status" value="1"/>
</dbReference>
<dbReference type="EC" id="4.2.2.-" evidence="4"/>
<keyword evidence="1 6" id="KW-0732">Signal</keyword>
<dbReference type="InterPro" id="IPR036908">
    <property type="entry name" value="RlpA-like_sf"/>
</dbReference>
<protein>
    <recommendedName>
        <fullName evidence="4">Endolytic peptidoglycan transglycosylase RlpA</fullName>
        <ecNumber evidence="4">4.2.2.-</ecNumber>
    </recommendedName>
</protein>
<comment type="subcellular location">
    <subcellularLocation>
        <location evidence="4">Cell membrane</location>
        <topology evidence="4">Lipid-anchor</topology>
    </subcellularLocation>
</comment>
<dbReference type="FunFam" id="2.40.40.10:FF:000003">
    <property type="entry name" value="Endolytic peptidoglycan transglycosylase RlpA"/>
    <property type="match status" value="1"/>
</dbReference>
<proteinExistence type="inferred from homology"/>
<dbReference type="GO" id="GO:0000270">
    <property type="term" value="P:peptidoglycan metabolic process"/>
    <property type="evidence" value="ECO:0007669"/>
    <property type="project" value="UniProtKB-UniRule"/>
</dbReference>
<feature type="chain" id="PRO_5037169104" description="Endolytic peptidoglycan transglycosylase RlpA" evidence="6">
    <location>
        <begin position="23"/>
        <end position="263"/>
    </location>
</feature>
<dbReference type="GO" id="GO:0008932">
    <property type="term" value="F:lytic endotransglycosylase activity"/>
    <property type="evidence" value="ECO:0007669"/>
    <property type="project" value="UniProtKB-UniRule"/>
</dbReference>
<dbReference type="Pfam" id="PF05036">
    <property type="entry name" value="SPOR"/>
    <property type="match status" value="1"/>
</dbReference>
<evidence type="ECO:0000256" key="6">
    <source>
        <dbReference type="SAM" id="SignalP"/>
    </source>
</evidence>
<evidence type="ECO:0000256" key="5">
    <source>
        <dbReference type="RuleBase" id="RU003495"/>
    </source>
</evidence>
<reference evidence="8" key="1">
    <citation type="submission" date="2020-04" db="EMBL/GenBank/DDBJ databases">
        <title>Description of Shewanella salipaludis sp. nov., isolated from a salt marsh.</title>
        <authorList>
            <person name="Park S."/>
            <person name="Yoon J.-H."/>
        </authorList>
    </citation>
    <scope>NUCLEOTIDE SEQUENCE</scope>
    <source>
        <strain evidence="8">SHSM-M6</strain>
    </source>
</reference>
<dbReference type="PROSITE" id="PS51724">
    <property type="entry name" value="SPOR"/>
    <property type="match status" value="1"/>
</dbReference>
<dbReference type="Proteomes" id="UP000737113">
    <property type="component" value="Unassembled WGS sequence"/>
</dbReference>
<evidence type="ECO:0000256" key="3">
    <source>
        <dbReference type="ARBA" id="ARBA00023316"/>
    </source>
</evidence>
<gene>
    <name evidence="4" type="primary">rlpA</name>
    <name evidence="8" type="ORF">HC757_18565</name>
</gene>
<evidence type="ECO:0000259" key="7">
    <source>
        <dbReference type="PROSITE" id="PS51724"/>
    </source>
</evidence>
<comment type="caution">
    <text evidence="8">The sequence shown here is derived from an EMBL/GenBank/DDBJ whole genome shotgun (WGS) entry which is preliminary data.</text>
</comment>
<dbReference type="GO" id="GO:0071555">
    <property type="term" value="P:cell wall organization"/>
    <property type="evidence" value="ECO:0007669"/>
    <property type="project" value="UniProtKB-KW"/>
</dbReference>
<dbReference type="SUPFAM" id="SSF50685">
    <property type="entry name" value="Barwin-like endoglucanases"/>
    <property type="match status" value="1"/>
</dbReference>
<evidence type="ECO:0000256" key="4">
    <source>
        <dbReference type="HAMAP-Rule" id="MF_02071"/>
    </source>
</evidence>
<dbReference type="InterPro" id="IPR036680">
    <property type="entry name" value="SPOR-like_sf"/>
</dbReference>
<keyword evidence="9" id="KW-1185">Reference proteome</keyword>
<keyword evidence="2 4" id="KW-0456">Lyase</keyword>
<dbReference type="NCBIfam" id="TIGR00413">
    <property type="entry name" value="rlpA"/>
    <property type="match status" value="1"/>
</dbReference>
<feature type="signal peptide" evidence="6">
    <location>
        <begin position="1"/>
        <end position="22"/>
    </location>
</feature>
<dbReference type="InterPro" id="IPR012997">
    <property type="entry name" value="RplA"/>
</dbReference>
<dbReference type="GO" id="GO:0042834">
    <property type="term" value="F:peptidoglycan binding"/>
    <property type="evidence" value="ECO:0007669"/>
    <property type="project" value="InterPro"/>
</dbReference>
<dbReference type="PANTHER" id="PTHR34183">
    <property type="entry name" value="ENDOLYTIC PEPTIDOGLYCAN TRANSGLYCOSYLASE RLPA"/>
    <property type="match status" value="1"/>
</dbReference>
<dbReference type="InterPro" id="IPR034718">
    <property type="entry name" value="RlpA"/>
</dbReference>
<keyword evidence="3 4" id="KW-0961">Cell wall biogenesis/degradation</keyword>
<dbReference type="InterPro" id="IPR007730">
    <property type="entry name" value="SPOR-like_dom"/>
</dbReference>
<dbReference type="AlphaFoldDB" id="A0A972G4N1"/>
<evidence type="ECO:0000313" key="8">
    <source>
        <dbReference type="EMBL" id="NMH67154.1"/>
    </source>
</evidence>
<accession>A0A972G4N1</accession>
<dbReference type="EMBL" id="JAAXYH010000023">
    <property type="protein sequence ID" value="NMH67154.1"/>
    <property type="molecule type" value="Genomic_DNA"/>
</dbReference>
<evidence type="ECO:0000256" key="2">
    <source>
        <dbReference type="ARBA" id="ARBA00023239"/>
    </source>
</evidence>
<evidence type="ECO:0000256" key="1">
    <source>
        <dbReference type="ARBA" id="ARBA00022729"/>
    </source>
</evidence>
<dbReference type="InterPro" id="IPR009009">
    <property type="entry name" value="RlpA-like_DPBB"/>
</dbReference>
<dbReference type="Gene3D" id="3.30.70.1070">
    <property type="entry name" value="Sporulation related repeat"/>
    <property type="match status" value="1"/>
</dbReference>
<sequence>MRIHTKQLLLILATATLLTACAGSGGRYSLKNDAAPSNAPDVSKVEDAHAKYEAYSRQGNKPYTVLGKSYQVLATGKDFSQTGYASWYGNKFHGHLTSNGETYDMYSMSGAHKTLPLPSYVRVTNLENDRQVIVRVNDRGPFHEGRIIDLSYSAAYKLDMLRTGTAKVKIETLYMEDPQSSSLAALQDTGMNYIQLTASKDKLKLQALANQLETKYQVKSRLQPVTPEMYRLQLGPVGQAELANKLLDTIKQDGYPQSYIIHE</sequence>
<dbReference type="Pfam" id="PF03330">
    <property type="entry name" value="DPBB_1"/>
    <property type="match status" value="1"/>
</dbReference>
<dbReference type="SUPFAM" id="SSF110997">
    <property type="entry name" value="Sporulation related repeat"/>
    <property type="match status" value="1"/>
</dbReference>
<keyword evidence="4" id="KW-0564">Palmitate</keyword>
<dbReference type="RefSeq" id="WP_169565926.1">
    <property type="nucleotide sequence ID" value="NZ_JAAXYH010000023.1"/>
</dbReference>
<dbReference type="GO" id="GO:0009279">
    <property type="term" value="C:cell outer membrane"/>
    <property type="evidence" value="ECO:0007669"/>
    <property type="project" value="TreeGrafter"/>
</dbReference>
<dbReference type="PANTHER" id="PTHR34183:SF1">
    <property type="entry name" value="ENDOLYTIC PEPTIDOGLYCAN TRANSGLYCOSYLASE RLPA"/>
    <property type="match status" value="1"/>
</dbReference>